<keyword evidence="2" id="KW-1185">Reference proteome</keyword>
<name>A0ACC6PK30_9BACL</name>
<comment type="caution">
    <text evidence="1">The sequence shown here is derived from an EMBL/GenBank/DDBJ whole genome shotgun (WGS) entry which is preliminary data.</text>
</comment>
<protein>
    <submittedName>
        <fullName evidence="1">Uncharacterized protein</fullName>
    </submittedName>
</protein>
<accession>A0ACC6PK30</accession>
<evidence type="ECO:0000313" key="1">
    <source>
        <dbReference type="EMBL" id="MEJ8307262.1"/>
    </source>
</evidence>
<sequence length="91" mass="10424">MSQRVTVQNSPDVDVIRAEYEQLWTDMQHADAKKAARILERSRRNLLPLGQRLTERLQPLRSHLLWAIPLGTAAAVSASYVAFIWVALWVE</sequence>
<dbReference type="Proteomes" id="UP001380953">
    <property type="component" value="Unassembled WGS sequence"/>
</dbReference>
<reference evidence="1" key="1">
    <citation type="submission" date="2024-03" db="EMBL/GenBank/DDBJ databases">
        <title>Whole genome sequecning of epiphytes from Marcgravia umbellata leaves.</title>
        <authorList>
            <person name="Kumar G."/>
            <person name="Savka M.A."/>
        </authorList>
    </citation>
    <scope>NUCLEOTIDE SEQUENCE</scope>
    <source>
        <strain evidence="1">RIT_BL5</strain>
    </source>
</reference>
<organism evidence="1 2">
    <name type="scientific">Saccharibacillus sacchari</name>
    <dbReference type="NCBI Taxonomy" id="456493"/>
    <lineage>
        <taxon>Bacteria</taxon>
        <taxon>Bacillati</taxon>
        <taxon>Bacillota</taxon>
        <taxon>Bacilli</taxon>
        <taxon>Bacillales</taxon>
        <taxon>Paenibacillaceae</taxon>
        <taxon>Saccharibacillus</taxon>
    </lineage>
</organism>
<gene>
    <name evidence="1" type="ORF">WKI47_25415</name>
</gene>
<evidence type="ECO:0000313" key="2">
    <source>
        <dbReference type="Proteomes" id="UP001380953"/>
    </source>
</evidence>
<dbReference type="EMBL" id="JBBKAR010000063">
    <property type="protein sequence ID" value="MEJ8307262.1"/>
    <property type="molecule type" value="Genomic_DNA"/>
</dbReference>
<proteinExistence type="predicted"/>